<feature type="transmembrane region" description="Helical" evidence="7">
    <location>
        <begin position="112"/>
        <end position="134"/>
    </location>
</feature>
<feature type="transmembrane region" description="Helical" evidence="7">
    <location>
        <begin position="87"/>
        <end position="106"/>
    </location>
</feature>
<dbReference type="InterPro" id="IPR050189">
    <property type="entry name" value="MFS_Efflux_Transporters"/>
</dbReference>
<feature type="transmembrane region" description="Helical" evidence="7">
    <location>
        <begin position="279"/>
        <end position="299"/>
    </location>
</feature>
<feature type="transmembrane region" description="Helical" evidence="7">
    <location>
        <begin position="54"/>
        <end position="75"/>
    </location>
</feature>
<dbReference type="RefSeq" id="WP_302878640.1">
    <property type="nucleotide sequence ID" value="NZ_JARLKN010000060.1"/>
</dbReference>
<dbReference type="CDD" id="cd17324">
    <property type="entry name" value="MFS_NepI_like"/>
    <property type="match status" value="1"/>
</dbReference>
<dbReference type="SUPFAM" id="SSF103473">
    <property type="entry name" value="MFS general substrate transporter"/>
    <property type="match status" value="1"/>
</dbReference>
<evidence type="ECO:0000256" key="2">
    <source>
        <dbReference type="ARBA" id="ARBA00022448"/>
    </source>
</evidence>
<evidence type="ECO:0000256" key="7">
    <source>
        <dbReference type="SAM" id="Phobius"/>
    </source>
</evidence>
<keyword evidence="5 7" id="KW-1133">Transmembrane helix</keyword>
<feature type="transmembrane region" description="Helical" evidence="7">
    <location>
        <begin position="346"/>
        <end position="367"/>
    </location>
</feature>
<dbReference type="PANTHER" id="PTHR43124">
    <property type="entry name" value="PURINE EFFLUX PUMP PBUE"/>
    <property type="match status" value="1"/>
</dbReference>
<keyword evidence="2" id="KW-0813">Transport</keyword>
<evidence type="ECO:0000256" key="4">
    <source>
        <dbReference type="ARBA" id="ARBA00022692"/>
    </source>
</evidence>
<feature type="transmembrane region" description="Helical" evidence="7">
    <location>
        <begin position="20"/>
        <end position="42"/>
    </location>
</feature>
<dbReference type="Gene3D" id="1.20.1250.20">
    <property type="entry name" value="MFS general substrate transporter like domains"/>
    <property type="match status" value="2"/>
</dbReference>
<evidence type="ECO:0000313" key="10">
    <source>
        <dbReference type="Proteomes" id="UP001168883"/>
    </source>
</evidence>
<keyword evidence="4 7" id="KW-0812">Transmembrane</keyword>
<evidence type="ECO:0000313" key="9">
    <source>
        <dbReference type="EMBL" id="MDO3677964.1"/>
    </source>
</evidence>
<sequence>MKSHSIADPSTAASGKGSTIALYALTAGAFAIGMTEFVIMGLLPEVAADLQVSIPSAGLLITGYALGVALGAPFITIATHKMQRKALLLLLMAIFIAGNALAALAPNYAVLMVARIVAALTHGSFFGVGSVVAAELVPKEKRAGAIAIMFTGLTLANILGVPLGTFLGQASGWRSTFRAITAIGFVALLGVIVLVPKVKAASSSLGQELGVLRRPAVHVALLMTVFGFGGVFTAFTYITPILVDITGFSPGSVSYILVLFGLGITIGNIYGGKLADRNLLPSLVGILVLLAAVLALLGLTDQYKILTLVTVFVLGIAAFGTVPGLQLHMLNTAKEAPTLASTLNIAAFNLGNALGAYLGGIVIDMQLGGGLRAVPYAAALVTVVGILFTLWGMRQHKNASRAGSMSEEKNSV</sequence>
<dbReference type="InterPro" id="IPR036259">
    <property type="entry name" value="MFS_trans_sf"/>
</dbReference>
<keyword evidence="6 7" id="KW-0472">Membrane</keyword>
<proteinExistence type="predicted"/>
<keyword evidence="10" id="KW-1185">Reference proteome</keyword>
<dbReference type="PANTHER" id="PTHR43124:SF8">
    <property type="entry name" value="INNER MEMBRANE TRANSPORT PROTEIN YDHP"/>
    <property type="match status" value="1"/>
</dbReference>
<accession>A0ABT8VAG9</accession>
<dbReference type="Proteomes" id="UP001168883">
    <property type="component" value="Unassembled WGS sequence"/>
</dbReference>
<feature type="transmembrane region" description="Helical" evidence="7">
    <location>
        <begin position="216"/>
        <end position="238"/>
    </location>
</feature>
<feature type="transmembrane region" description="Helical" evidence="7">
    <location>
        <begin position="253"/>
        <end position="272"/>
    </location>
</feature>
<feature type="domain" description="Major facilitator superfamily (MFS) profile" evidence="8">
    <location>
        <begin position="21"/>
        <end position="397"/>
    </location>
</feature>
<feature type="transmembrane region" description="Helical" evidence="7">
    <location>
        <begin position="146"/>
        <end position="170"/>
    </location>
</feature>
<feature type="transmembrane region" description="Helical" evidence="7">
    <location>
        <begin position="305"/>
        <end position="325"/>
    </location>
</feature>
<feature type="transmembrane region" description="Helical" evidence="7">
    <location>
        <begin position="373"/>
        <end position="391"/>
    </location>
</feature>
<dbReference type="InterPro" id="IPR020846">
    <property type="entry name" value="MFS_dom"/>
</dbReference>
<protein>
    <submittedName>
        <fullName evidence="9">MFS transporter</fullName>
    </submittedName>
</protein>
<evidence type="ECO:0000256" key="5">
    <source>
        <dbReference type="ARBA" id="ARBA00022989"/>
    </source>
</evidence>
<dbReference type="Pfam" id="PF07690">
    <property type="entry name" value="MFS_1"/>
    <property type="match status" value="1"/>
</dbReference>
<name>A0ABT8VAG9_9BACL</name>
<keyword evidence="3" id="KW-1003">Cell membrane</keyword>
<evidence type="ECO:0000256" key="3">
    <source>
        <dbReference type="ARBA" id="ARBA00022475"/>
    </source>
</evidence>
<comment type="caution">
    <text evidence="9">The sequence shown here is derived from an EMBL/GenBank/DDBJ whole genome shotgun (WGS) entry which is preliminary data.</text>
</comment>
<evidence type="ECO:0000256" key="1">
    <source>
        <dbReference type="ARBA" id="ARBA00004651"/>
    </source>
</evidence>
<evidence type="ECO:0000259" key="8">
    <source>
        <dbReference type="PROSITE" id="PS50850"/>
    </source>
</evidence>
<organism evidence="9 10">
    <name type="scientific">Paenibacillus ehimensis</name>
    <dbReference type="NCBI Taxonomy" id="79264"/>
    <lineage>
        <taxon>Bacteria</taxon>
        <taxon>Bacillati</taxon>
        <taxon>Bacillota</taxon>
        <taxon>Bacilli</taxon>
        <taxon>Bacillales</taxon>
        <taxon>Paenibacillaceae</taxon>
        <taxon>Paenibacillus</taxon>
    </lineage>
</organism>
<dbReference type="EMBL" id="JAUMKJ010000014">
    <property type="protein sequence ID" value="MDO3677964.1"/>
    <property type="molecule type" value="Genomic_DNA"/>
</dbReference>
<dbReference type="InterPro" id="IPR011701">
    <property type="entry name" value="MFS"/>
</dbReference>
<evidence type="ECO:0000256" key="6">
    <source>
        <dbReference type="ARBA" id="ARBA00023136"/>
    </source>
</evidence>
<reference evidence="9" key="1">
    <citation type="submission" date="2023-07" db="EMBL/GenBank/DDBJ databases">
        <authorList>
            <person name="Aktuganov G."/>
            <person name="Boyko T."/>
            <person name="Delegan Y."/>
            <person name="Galimzianova N."/>
            <person name="Gilvanova E."/>
            <person name="Korobov V."/>
            <person name="Kuzmina L."/>
            <person name="Melentiev A."/>
            <person name="Milman P."/>
            <person name="Ryabova A."/>
            <person name="Stupak E."/>
            <person name="Yasakov T."/>
            <person name="Zharikova N."/>
            <person name="Zhurenko E."/>
        </authorList>
    </citation>
    <scope>NUCLEOTIDE SEQUENCE</scope>
    <source>
        <strain evidence="9">IB-739</strain>
    </source>
</reference>
<gene>
    <name evidence="9" type="ORF">Q3C12_13205</name>
</gene>
<dbReference type="PROSITE" id="PS50850">
    <property type="entry name" value="MFS"/>
    <property type="match status" value="1"/>
</dbReference>
<comment type="subcellular location">
    <subcellularLocation>
        <location evidence="1">Cell membrane</location>
        <topology evidence="1">Multi-pass membrane protein</topology>
    </subcellularLocation>
</comment>
<feature type="transmembrane region" description="Helical" evidence="7">
    <location>
        <begin position="176"/>
        <end position="195"/>
    </location>
</feature>